<organism evidence="2">
    <name type="scientific">Candidatus Enterococcus dunnyi</name>
    <dbReference type="NCBI Taxonomy" id="1834192"/>
    <lineage>
        <taxon>Bacteria</taxon>
        <taxon>Bacillati</taxon>
        <taxon>Bacillota</taxon>
        <taxon>Bacilli</taxon>
        <taxon>Lactobacillales</taxon>
        <taxon>Enterococcaceae</taxon>
        <taxon>Enterococcus</taxon>
    </lineage>
</organism>
<reference evidence="2" key="1">
    <citation type="submission" date="2017-05" db="EMBL/GenBank/DDBJ databases">
        <title>The Genome Sequence of Enterococcus sp. 9D6_DIV0238.</title>
        <authorList>
            <consortium name="The Broad Institute Genomics Platform"/>
            <consortium name="The Broad Institute Genomic Center for Infectious Diseases"/>
            <person name="Earl A."/>
            <person name="Manson A."/>
            <person name="Schwartman J."/>
            <person name="Gilmore M."/>
            <person name="Abouelleil A."/>
            <person name="Cao P."/>
            <person name="Chapman S."/>
            <person name="Cusick C."/>
            <person name="Shea T."/>
            <person name="Young S."/>
            <person name="Neafsey D."/>
            <person name="Nusbaum C."/>
            <person name="Birren B."/>
        </authorList>
    </citation>
    <scope>NUCLEOTIDE SEQUENCE [LARGE SCALE GENOMIC DNA]</scope>
    <source>
        <strain evidence="2">9D6_DIV0238</strain>
    </source>
</reference>
<gene>
    <name evidence="2" type="ORF">A5889_000323</name>
    <name evidence="3" type="ORF">A5889_002916</name>
</gene>
<dbReference type="Pfam" id="PF03992">
    <property type="entry name" value="ABM"/>
    <property type="match status" value="1"/>
</dbReference>
<dbReference type="AlphaFoldDB" id="A0A200JCD8"/>
<dbReference type="OrthoDB" id="2364540at2"/>
<evidence type="ECO:0000313" key="3">
    <source>
        <dbReference type="EMBL" id="WYJ95368.1"/>
    </source>
</evidence>
<dbReference type="EMBL" id="NIBQ01000001">
    <property type="protein sequence ID" value="OUZ34848.1"/>
    <property type="molecule type" value="Genomic_DNA"/>
</dbReference>
<dbReference type="EMBL" id="CP147246">
    <property type="protein sequence ID" value="WYJ95368.1"/>
    <property type="molecule type" value="Genomic_DNA"/>
</dbReference>
<feature type="domain" description="ABM" evidence="1">
    <location>
        <begin position="18"/>
        <end position="108"/>
    </location>
</feature>
<evidence type="ECO:0000313" key="4">
    <source>
        <dbReference type="Proteomes" id="UP000196151"/>
    </source>
</evidence>
<dbReference type="InterPro" id="IPR007138">
    <property type="entry name" value="ABM_dom"/>
</dbReference>
<dbReference type="RefSeq" id="WP_087639524.1">
    <property type="nucleotide sequence ID" value="NZ_CP147246.1"/>
</dbReference>
<name>A0A200JCD8_9ENTE</name>
<keyword evidence="4" id="KW-1185">Reference proteome</keyword>
<dbReference type="PROSITE" id="PS51725">
    <property type="entry name" value="ABM"/>
    <property type="match status" value="1"/>
</dbReference>
<sequence>MKNKLIDHINSENADCFVYNTASLKVTAGNDYKEVYSQLLDFAKATAAEENCIEFFFTPSDIEKGEFMLWEVWGNMEAFDKHMTQPHTTEILSRNVIELQWNKLASWK</sequence>
<reference evidence="3" key="3">
    <citation type="submission" date="2024-03" db="EMBL/GenBank/DDBJ databases">
        <title>The Genome Sequence of Enterococcus sp. DIV0238c.</title>
        <authorList>
            <consortium name="The Broad Institute Genomics Platform"/>
            <consortium name="The Broad Institute Microbial Omics Core"/>
            <consortium name="The Broad Institute Genomic Center for Infectious Diseases"/>
            <person name="Earl A."/>
            <person name="Manson A."/>
            <person name="Gilmore M."/>
            <person name="Schwartman J."/>
            <person name="Shea T."/>
            <person name="Abouelleil A."/>
            <person name="Cao P."/>
            <person name="Chapman S."/>
            <person name="Cusick C."/>
            <person name="Young S."/>
            <person name="Neafsey D."/>
            <person name="Nusbaum C."/>
            <person name="Birren B."/>
        </authorList>
    </citation>
    <scope>NUCLEOTIDE SEQUENCE</scope>
    <source>
        <strain evidence="3">9D6_DIV0238</strain>
    </source>
</reference>
<dbReference type="Proteomes" id="UP000196151">
    <property type="component" value="Chromosome"/>
</dbReference>
<reference evidence="3" key="2">
    <citation type="submission" date="2017-05" db="EMBL/GenBank/DDBJ databases">
        <authorList>
            <consortium name="The Broad Institute Genomics Platform"/>
            <consortium name="The Broad Institute Genomic Center for Infectious Diseases"/>
            <person name="Earl A."/>
            <person name="Manson A."/>
            <person name="Schwartman J."/>
            <person name="Gilmore M."/>
            <person name="Abouelleil A."/>
            <person name="Cao P."/>
            <person name="Chapman S."/>
            <person name="Cusick C."/>
            <person name="Shea T."/>
            <person name="Young S."/>
            <person name="Neafsey D."/>
            <person name="Nusbaum C."/>
            <person name="Birren B."/>
        </authorList>
    </citation>
    <scope>NUCLEOTIDE SEQUENCE</scope>
    <source>
        <strain evidence="3">9D6_DIV0238</strain>
    </source>
</reference>
<proteinExistence type="predicted"/>
<evidence type="ECO:0000259" key="1">
    <source>
        <dbReference type="PROSITE" id="PS51725"/>
    </source>
</evidence>
<dbReference type="InterPro" id="IPR011008">
    <property type="entry name" value="Dimeric_a/b-barrel"/>
</dbReference>
<evidence type="ECO:0000313" key="2">
    <source>
        <dbReference type="EMBL" id="OUZ34848.1"/>
    </source>
</evidence>
<accession>A0A200JCD8</accession>
<dbReference type="SUPFAM" id="SSF54909">
    <property type="entry name" value="Dimeric alpha+beta barrel"/>
    <property type="match status" value="1"/>
</dbReference>
<dbReference type="Gene3D" id="3.30.70.100">
    <property type="match status" value="1"/>
</dbReference>
<protein>
    <recommendedName>
        <fullName evidence="1">ABM domain-containing protein</fullName>
    </recommendedName>
</protein>